<dbReference type="GO" id="GO:0046872">
    <property type="term" value="F:metal ion binding"/>
    <property type="evidence" value="ECO:0007669"/>
    <property type="project" value="UniProtKB-KW"/>
</dbReference>
<feature type="binding site" description="axial binding residue" evidence="11">
    <location>
        <position position="105"/>
    </location>
    <ligand>
        <name>heme b</name>
        <dbReference type="ChEBI" id="CHEBI:60344"/>
        <note>ligand shared with SDHC</note>
    </ligand>
    <ligandPart>
        <name>Fe</name>
        <dbReference type="ChEBI" id="CHEBI:18248"/>
    </ligandPart>
</feature>
<dbReference type="AlphaFoldDB" id="A0A814DB58"/>
<evidence type="ECO:0000256" key="8">
    <source>
        <dbReference type="ARBA" id="ARBA00023128"/>
    </source>
</evidence>
<dbReference type="Gene3D" id="1.20.1300.10">
    <property type="entry name" value="Fumarate reductase/succinate dehydrogenase, transmembrane subunit"/>
    <property type="match status" value="1"/>
</dbReference>
<keyword evidence="15" id="KW-1185">Reference proteome</keyword>
<dbReference type="GO" id="GO:0020037">
    <property type="term" value="F:heme binding"/>
    <property type="evidence" value="ECO:0007669"/>
    <property type="project" value="TreeGrafter"/>
</dbReference>
<keyword evidence="12" id="KW-0249">Electron transport</keyword>
<keyword evidence="5 12" id="KW-0999">Mitochondrion inner membrane</keyword>
<dbReference type="EMBL" id="CAJNOJ010000047">
    <property type="protein sequence ID" value="CAF0952945.1"/>
    <property type="molecule type" value="Genomic_DNA"/>
</dbReference>
<evidence type="ECO:0000313" key="13">
    <source>
        <dbReference type="EMBL" id="CAF0952945.1"/>
    </source>
</evidence>
<evidence type="ECO:0000313" key="15">
    <source>
        <dbReference type="Proteomes" id="UP000663828"/>
    </source>
</evidence>
<dbReference type="SUPFAM" id="SSF81343">
    <property type="entry name" value="Fumarate reductase respiratory complex transmembrane subunits"/>
    <property type="match status" value="1"/>
</dbReference>
<evidence type="ECO:0000256" key="4">
    <source>
        <dbReference type="ARBA" id="ARBA00022692"/>
    </source>
</evidence>
<evidence type="ECO:0000256" key="9">
    <source>
        <dbReference type="ARBA" id="ARBA00023136"/>
    </source>
</evidence>
<keyword evidence="6 12" id="KW-0809">Transit peptide</keyword>
<feature type="transmembrane region" description="Helical" evidence="12">
    <location>
        <begin position="87"/>
        <end position="108"/>
    </location>
</feature>
<keyword evidence="3 12" id="KW-0813">Transport</keyword>
<comment type="caution">
    <text evidence="13">The sequence shown here is derived from an EMBL/GenBank/DDBJ whole genome shotgun (WGS) entry which is preliminary data.</text>
</comment>
<keyword evidence="8 12" id="KW-0496">Mitochondrion</keyword>
<feature type="transmembrane region" description="Helical" evidence="12">
    <location>
        <begin position="128"/>
        <end position="146"/>
    </location>
</feature>
<evidence type="ECO:0000313" key="16">
    <source>
        <dbReference type="Proteomes" id="UP000663852"/>
    </source>
</evidence>
<dbReference type="EMBL" id="CAJNOR010000703">
    <property type="protein sequence ID" value="CAF0986230.1"/>
    <property type="molecule type" value="Genomic_DNA"/>
</dbReference>
<keyword evidence="4 12" id="KW-0812">Transmembrane</keyword>
<evidence type="ECO:0000256" key="1">
    <source>
        <dbReference type="ARBA" id="ARBA00004448"/>
    </source>
</evidence>
<evidence type="ECO:0000256" key="12">
    <source>
        <dbReference type="RuleBase" id="RU364031"/>
    </source>
</evidence>
<keyword evidence="7 12" id="KW-1133">Transmembrane helix</keyword>
<keyword evidence="11 12" id="KW-0479">Metal-binding</keyword>
<keyword evidence="11" id="KW-0408">Iron</keyword>
<dbReference type="Proteomes" id="UP000663828">
    <property type="component" value="Unassembled WGS sequence"/>
</dbReference>
<keyword evidence="12" id="KW-0349">Heme</keyword>
<protein>
    <recommendedName>
        <fullName evidence="12">Succinate dehydrogenase [ubiquinone] cytochrome b small subunit</fullName>
    </recommendedName>
</protein>
<comment type="similarity">
    <text evidence="2 12">Belongs to the CybS family.</text>
</comment>
<dbReference type="GO" id="GO:0006121">
    <property type="term" value="P:mitochondrial electron transport, succinate to ubiquinone"/>
    <property type="evidence" value="ECO:0007669"/>
    <property type="project" value="TreeGrafter"/>
</dbReference>
<comment type="function">
    <text evidence="12">Membrane-anchoring subunit of succinate dehydrogenase (SDH) that is involved in complex II of the mitochondrial electron transport chain and is responsible for transferring electrons from succinate to ubiquinone (coenzyme Q).</text>
</comment>
<organism evidence="13 16">
    <name type="scientific">Adineta ricciae</name>
    <name type="common">Rotifer</name>
    <dbReference type="NCBI Taxonomy" id="249248"/>
    <lineage>
        <taxon>Eukaryota</taxon>
        <taxon>Metazoa</taxon>
        <taxon>Spiralia</taxon>
        <taxon>Gnathifera</taxon>
        <taxon>Rotifera</taxon>
        <taxon>Eurotatoria</taxon>
        <taxon>Bdelloidea</taxon>
        <taxon>Adinetida</taxon>
        <taxon>Adinetidae</taxon>
        <taxon>Adineta</taxon>
    </lineage>
</organism>
<feature type="binding site" evidence="10">
    <location>
        <position position="117"/>
    </location>
    <ligand>
        <name>a ubiquinone</name>
        <dbReference type="ChEBI" id="CHEBI:16389"/>
        <note>ligand shared with IP/SDHB</note>
    </ligand>
</feature>
<dbReference type="Pfam" id="PF05328">
    <property type="entry name" value="CybS"/>
    <property type="match status" value="1"/>
</dbReference>
<dbReference type="GO" id="GO:0048039">
    <property type="term" value="F:ubiquinone binding"/>
    <property type="evidence" value="ECO:0007669"/>
    <property type="project" value="TreeGrafter"/>
</dbReference>
<evidence type="ECO:0000256" key="2">
    <source>
        <dbReference type="ARBA" id="ARBA00007294"/>
    </source>
</evidence>
<proteinExistence type="inferred from homology"/>
<evidence type="ECO:0000256" key="7">
    <source>
        <dbReference type="ARBA" id="ARBA00022989"/>
    </source>
</evidence>
<evidence type="ECO:0000256" key="5">
    <source>
        <dbReference type="ARBA" id="ARBA00022792"/>
    </source>
</evidence>
<comment type="subcellular location">
    <subcellularLocation>
        <location evidence="1 12">Mitochondrion inner membrane</location>
        <topology evidence="1 12">Multi-pass membrane protein</topology>
    </subcellularLocation>
</comment>
<name>A0A814DB58_ADIRI</name>
<gene>
    <name evidence="13" type="ORF">EDS130_LOCUS12440</name>
    <name evidence="14" type="ORF">XAT740_LOCUS12452</name>
</gene>
<evidence type="ECO:0000256" key="6">
    <source>
        <dbReference type="ARBA" id="ARBA00022946"/>
    </source>
</evidence>
<dbReference type="PANTHER" id="PTHR13337:SF2">
    <property type="entry name" value="SUCCINATE DEHYDROGENASE [UBIQUINONE] CYTOCHROME B SMALL SUBUNIT, MITOCHONDRIAL"/>
    <property type="match status" value="1"/>
</dbReference>
<sequence>MGMSLKTVRGFRPILRLFDPSTFTAYFLGGPSSKTTVLPVNGIDIQPVYLPHPPQPSMGITGVNGFDHWKIERVIAVAMLAMIPGSFVYDSVFMNYLLAASLAIHAHWGMDSVLIDYCPRKALPLANVIRYLLTVLSFLGLCYFNYNDMGITRALKALWTIIY</sequence>
<dbReference type="OrthoDB" id="18577at2759"/>
<dbReference type="GO" id="GO:0006099">
    <property type="term" value="P:tricarboxylic acid cycle"/>
    <property type="evidence" value="ECO:0007669"/>
    <property type="project" value="UniProtKB-KW"/>
</dbReference>
<keyword evidence="9 12" id="KW-0472">Membrane</keyword>
<evidence type="ECO:0000256" key="10">
    <source>
        <dbReference type="PIRSR" id="PIRSR607992-1"/>
    </source>
</evidence>
<evidence type="ECO:0000313" key="14">
    <source>
        <dbReference type="EMBL" id="CAF0986230.1"/>
    </source>
</evidence>
<accession>A0A814DB58</accession>
<dbReference type="GO" id="GO:0005743">
    <property type="term" value="C:mitochondrial inner membrane"/>
    <property type="evidence" value="ECO:0007669"/>
    <property type="project" value="UniProtKB-SubCell"/>
</dbReference>
<dbReference type="InterPro" id="IPR007992">
    <property type="entry name" value="CybS"/>
</dbReference>
<dbReference type="InterPro" id="IPR034804">
    <property type="entry name" value="SQR/QFR_C/D"/>
</dbReference>
<keyword evidence="12" id="KW-0816">Tricarboxylic acid cycle</keyword>
<evidence type="ECO:0000256" key="11">
    <source>
        <dbReference type="PIRSR" id="PIRSR607992-2"/>
    </source>
</evidence>
<evidence type="ECO:0000256" key="3">
    <source>
        <dbReference type="ARBA" id="ARBA00022448"/>
    </source>
</evidence>
<dbReference type="Proteomes" id="UP000663852">
    <property type="component" value="Unassembled WGS sequence"/>
</dbReference>
<reference evidence="13" key="1">
    <citation type="submission" date="2021-02" db="EMBL/GenBank/DDBJ databases">
        <authorList>
            <person name="Nowell W R."/>
        </authorList>
    </citation>
    <scope>NUCLEOTIDE SEQUENCE</scope>
</reference>
<dbReference type="PANTHER" id="PTHR13337">
    <property type="entry name" value="SUCCINATE DEHYDROGENASE"/>
    <property type="match status" value="1"/>
</dbReference>
<comment type="caution">
    <text evidence="12">Lacks conserved residue(s) required for the propagation of feature annotation.</text>
</comment>